<dbReference type="GO" id="GO:0016616">
    <property type="term" value="F:oxidoreductase activity, acting on the CH-OH group of donors, NAD or NADP as acceptor"/>
    <property type="evidence" value="ECO:0007669"/>
    <property type="project" value="InterPro"/>
</dbReference>
<evidence type="ECO:0000259" key="1">
    <source>
        <dbReference type="Pfam" id="PF01073"/>
    </source>
</evidence>
<gene>
    <name evidence="2" type="ORF">K452DRAFT_258195</name>
</gene>
<protein>
    <recommendedName>
        <fullName evidence="1">3-beta hydroxysteroid dehydrogenase/isomerase domain-containing protein</fullName>
    </recommendedName>
</protein>
<dbReference type="GeneID" id="54295959"/>
<dbReference type="InterPro" id="IPR036291">
    <property type="entry name" value="NAD(P)-bd_dom_sf"/>
</dbReference>
<dbReference type="Gene3D" id="3.40.50.720">
    <property type="entry name" value="NAD(P)-binding Rossmann-like Domain"/>
    <property type="match status" value="1"/>
</dbReference>
<proteinExistence type="predicted"/>
<dbReference type="RefSeq" id="XP_033392813.1">
    <property type="nucleotide sequence ID" value="XM_033538463.1"/>
</dbReference>
<dbReference type="Proteomes" id="UP000799438">
    <property type="component" value="Unassembled WGS sequence"/>
</dbReference>
<dbReference type="EMBL" id="ML995507">
    <property type="protein sequence ID" value="KAF2137095.1"/>
    <property type="molecule type" value="Genomic_DNA"/>
</dbReference>
<sequence>MQSDKRFESVVVTGGCGFYGYHFIRRILELEPTCAVTVLDIDISEKAFPNSHYHQCDISDKSRLREIFEHLKPPPRIVIHAACPSSIVRNDERFWRVNVGGTDSLLELSRSVGVKAFVFTSSSGVVHDNETDLIEADETMPILRPPQQKTVYTYTKAVAEEHVLAANRKGGMLTVSLRSCTTFGPHNPAFTGRMVTLAKSGKTRFQMGDGNIWDFMYIGNMVHACLLSVERLLQASDAPPLPTDQRVEGEAFMLADGERMTFWDFPLAVSAAMGKPVKPEEIRKIPKFIALITCFLSQWGVWLFSLGRKQSVMVREGVVFAYITRTLNINKATKVLGYQPVVSFQEGLKETVAWYMEHDKKDQ</sequence>
<feature type="domain" description="3-beta hydroxysteroid dehydrogenase/isomerase" evidence="1">
    <location>
        <begin position="11"/>
        <end position="275"/>
    </location>
</feature>
<dbReference type="AlphaFoldDB" id="A0A6A6B1F7"/>
<reference evidence="2" key="1">
    <citation type="journal article" date="2020" name="Stud. Mycol.">
        <title>101 Dothideomycetes genomes: a test case for predicting lifestyles and emergence of pathogens.</title>
        <authorList>
            <person name="Haridas S."/>
            <person name="Albert R."/>
            <person name="Binder M."/>
            <person name="Bloem J."/>
            <person name="Labutti K."/>
            <person name="Salamov A."/>
            <person name="Andreopoulos B."/>
            <person name="Baker S."/>
            <person name="Barry K."/>
            <person name="Bills G."/>
            <person name="Bluhm B."/>
            <person name="Cannon C."/>
            <person name="Castanera R."/>
            <person name="Culley D."/>
            <person name="Daum C."/>
            <person name="Ezra D."/>
            <person name="Gonzalez J."/>
            <person name="Henrissat B."/>
            <person name="Kuo A."/>
            <person name="Liang C."/>
            <person name="Lipzen A."/>
            <person name="Lutzoni F."/>
            <person name="Magnuson J."/>
            <person name="Mondo S."/>
            <person name="Nolan M."/>
            <person name="Ohm R."/>
            <person name="Pangilinan J."/>
            <person name="Park H.-J."/>
            <person name="Ramirez L."/>
            <person name="Alfaro M."/>
            <person name="Sun H."/>
            <person name="Tritt A."/>
            <person name="Yoshinaga Y."/>
            <person name="Zwiers L.-H."/>
            <person name="Turgeon B."/>
            <person name="Goodwin S."/>
            <person name="Spatafora J."/>
            <person name="Crous P."/>
            <person name="Grigoriev I."/>
        </authorList>
    </citation>
    <scope>NUCLEOTIDE SEQUENCE</scope>
    <source>
        <strain evidence="2">CBS 121167</strain>
    </source>
</reference>
<dbReference type="PANTHER" id="PTHR43000">
    <property type="entry name" value="DTDP-D-GLUCOSE 4,6-DEHYDRATASE-RELATED"/>
    <property type="match status" value="1"/>
</dbReference>
<accession>A0A6A6B1F7</accession>
<dbReference type="InterPro" id="IPR002225">
    <property type="entry name" value="3Beta_OHSteriod_DH/Estase"/>
</dbReference>
<dbReference type="Pfam" id="PF01073">
    <property type="entry name" value="3Beta_HSD"/>
    <property type="match status" value="1"/>
</dbReference>
<evidence type="ECO:0000313" key="3">
    <source>
        <dbReference type="Proteomes" id="UP000799438"/>
    </source>
</evidence>
<dbReference type="SUPFAM" id="SSF51735">
    <property type="entry name" value="NAD(P)-binding Rossmann-fold domains"/>
    <property type="match status" value="1"/>
</dbReference>
<name>A0A6A6B1F7_9PEZI</name>
<keyword evidence="3" id="KW-1185">Reference proteome</keyword>
<dbReference type="OrthoDB" id="10058185at2759"/>
<dbReference type="GO" id="GO:0006694">
    <property type="term" value="P:steroid biosynthetic process"/>
    <property type="evidence" value="ECO:0007669"/>
    <property type="project" value="InterPro"/>
</dbReference>
<evidence type="ECO:0000313" key="2">
    <source>
        <dbReference type="EMBL" id="KAF2137095.1"/>
    </source>
</evidence>
<organism evidence="2 3">
    <name type="scientific">Aplosporella prunicola CBS 121167</name>
    <dbReference type="NCBI Taxonomy" id="1176127"/>
    <lineage>
        <taxon>Eukaryota</taxon>
        <taxon>Fungi</taxon>
        <taxon>Dikarya</taxon>
        <taxon>Ascomycota</taxon>
        <taxon>Pezizomycotina</taxon>
        <taxon>Dothideomycetes</taxon>
        <taxon>Dothideomycetes incertae sedis</taxon>
        <taxon>Botryosphaeriales</taxon>
        <taxon>Aplosporellaceae</taxon>
        <taxon>Aplosporella</taxon>
    </lineage>
</organism>